<dbReference type="PANTHER" id="PTHR11461">
    <property type="entry name" value="SERINE PROTEASE INHIBITOR, SERPIN"/>
    <property type="match status" value="1"/>
</dbReference>
<dbReference type="OMA" id="MFILLTN"/>
<dbReference type="InterPro" id="IPR042185">
    <property type="entry name" value="Serpin_sf_2"/>
</dbReference>
<evidence type="ECO:0000259" key="3">
    <source>
        <dbReference type="SMART" id="SM00093"/>
    </source>
</evidence>
<reference evidence="4 5" key="1">
    <citation type="journal article" date="2014" name="Genome Biol. Evol.">
        <title>The genome of the myxosporean Thelohanellus kitauei shows adaptations to nutrient acquisition within its fish host.</title>
        <authorList>
            <person name="Yang Y."/>
            <person name="Xiong J."/>
            <person name="Zhou Z."/>
            <person name="Huo F."/>
            <person name="Miao W."/>
            <person name="Ran C."/>
            <person name="Liu Y."/>
            <person name="Zhang J."/>
            <person name="Feng J."/>
            <person name="Wang M."/>
            <person name="Wang M."/>
            <person name="Wang L."/>
            <person name="Yao B."/>
        </authorList>
    </citation>
    <scope>NUCLEOTIDE SEQUENCE [LARGE SCALE GENOMIC DNA]</scope>
    <source>
        <strain evidence="4">Wuqing</strain>
    </source>
</reference>
<dbReference type="AlphaFoldDB" id="A0A0C2MJ41"/>
<dbReference type="Proteomes" id="UP000031668">
    <property type="component" value="Unassembled WGS sequence"/>
</dbReference>
<organism evidence="4 5">
    <name type="scientific">Thelohanellus kitauei</name>
    <name type="common">Myxosporean</name>
    <dbReference type="NCBI Taxonomy" id="669202"/>
    <lineage>
        <taxon>Eukaryota</taxon>
        <taxon>Metazoa</taxon>
        <taxon>Cnidaria</taxon>
        <taxon>Myxozoa</taxon>
        <taxon>Myxosporea</taxon>
        <taxon>Bivalvulida</taxon>
        <taxon>Platysporina</taxon>
        <taxon>Myxobolidae</taxon>
        <taxon>Thelohanellus</taxon>
    </lineage>
</organism>
<keyword evidence="5" id="KW-1185">Reference proteome</keyword>
<feature type="domain" description="Serpin" evidence="3">
    <location>
        <begin position="11"/>
        <end position="360"/>
    </location>
</feature>
<dbReference type="Gene3D" id="2.30.39.10">
    <property type="entry name" value="Alpha-1-antitrypsin, domain 1"/>
    <property type="match status" value="1"/>
</dbReference>
<dbReference type="Gene3D" id="3.30.497.10">
    <property type="entry name" value="Antithrombin, subunit I, domain 2"/>
    <property type="match status" value="1"/>
</dbReference>
<dbReference type="InterPro" id="IPR000215">
    <property type="entry name" value="Serpin_fam"/>
</dbReference>
<dbReference type="Pfam" id="PF00079">
    <property type="entry name" value="Serpin"/>
    <property type="match status" value="1"/>
</dbReference>
<dbReference type="PANTHER" id="PTHR11461:SF211">
    <property type="entry name" value="GH10112P-RELATED"/>
    <property type="match status" value="1"/>
</dbReference>
<dbReference type="EMBL" id="JWZT01005293">
    <property type="protein sequence ID" value="KII61641.1"/>
    <property type="molecule type" value="Genomic_DNA"/>
</dbReference>
<evidence type="ECO:0000256" key="2">
    <source>
        <dbReference type="RuleBase" id="RU000411"/>
    </source>
</evidence>
<evidence type="ECO:0000256" key="1">
    <source>
        <dbReference type="ARBA" id="ARBA00009500"/>
    </source>
</evidence>
<dbReference type="GO" id="GO:0005615">
    <property type="term" value="C:extracellular space"/>
    <property type="evidence" value="ECO:0007669"/>
    <property type="project" value="InterPro"/>
</dbReference>
<gene>
    <name evidence="4" type="ORF">RF11_08553</name>
</gene>
<dbReference type="InterPro" id="IPR042178">
    <property type="entry name" value="Serpin_sf_1"/>
</dbReference>
<name>A0A0C2MJ41_THEKT</name>
<dbReference type="InterPro" id="IPR023796">
    <property type="entry name" value="Serpin_dom"/>
</dbReference>
<dbReference type="SMART" id="SM00093">
    <property type="entry name" value="SERPIN"/>
    <property type="match status" value="1"/>
</dbReference>
<sequence>MAENVFNSVGQKIFNHLQSQNTAENLGFAGASFYVMMTIIKIWLTGNSKKQLIHFLSDSGSADSMRGLERIYLHLKDYAKLFSVDDSHSVLFHSCDISREYKTFSKVYNIFSERINFTDDIEAQKIMNVWVEHRTNGSISNVFSRFNPKCSMVLLNIFMAHPIWGQPFDAEKTKLEDFYVDGAKLRVRMMNQLARYPMIIERFAKFIFIPINRDKQRAVIVLPQASYSLDDVLQQFKMTHLPAYYERSTIHYIDLKLPKFNLFSSKDISNTLKYFNVTYLFESHNDEFRDIAGPNGYIKKVIQVVKVVIDESDDHGIRKTDLITNMDAITSDFHVDKPFLFLIYDFRRRIVLLSAAITNPNSIY</sequence>
<proteinExistence type="inferred from homology"/>
<dbReference type="InterPro" id="IPR036186">
    <property type="entry name" value="Serpin_sf"/>
</dbReference>
<dbReference type="OrthoDB" id="5962704at2759"/>
<protein>
    <submittedName>
        <fullName evidence="4">Serpin I2</fullName>
    </submittedName>
</protein>
<accession>A0A0C2MJ41</accession>
<dbReference type="InterPro" id="IPR023795">
    <property type="entry name" value="Serpin_CS"/>
</dbReference>
<comment type="caution">
    <text evidence="4">The sequence shown here is derived from an EMBL/GenBank/DDBJ whole genome shotgun (WGS) entry which is preliminary data.</text>
</comment>
<evidence type="ECO:0000313" key="5">
    <source>
        <dbReference type="Proteomes" id="UP000031668"/>
    </source>
</evidence>
<dbReference type="SUPFAM" id="SSF56574">
    <property type="entry name" value="Serpins"/>
    <property type="match status" value="1"/>
</dbReference>
<dbReference type="GO" id="GO:0004867">
    <property type="term" value="F:serine-type endopeptidase inhibitor activity"/>
    <property type="evidence" value="ECO:0007669"/>
    <property type="project" value="InterPro"/>
</dbReference>
<dbReference type="PROSITE" id="PS00284">
    <property type="entry name" value="SERPIN"/>
    <property type="match status" value="1"/>
</dbReference>
<comment type="similarity">
    <text evidence="1 2">Belongs to the serpin family.</text>
</comment>
<evidence type="ECO:0000313" key="4">
    <source>
        <dbReference type="EMBL" id="KII61641.1"/>
    </source>
</evidence>